<dbReference type="GO" id="GO:0016020">
    <property type="term" value="C:membrane"/>
    <property type="evidence" value="ECO:0007669"/>
    <property type="project" value="UniProtKB-SubCell"/>
</dbReference>
<feature type="domain" description="POTRA" evidence="11">
    <location>
        <begin position="95"/>
        <end position="168"/>
    </location>
</feature>
<keyword evidence="13" id="KW-1185">Reference proteome</keyword>
<dbReference type="PROSITE" id="PS51779">
    <property type="entry name" value="POTRA"/>
    <property type="match status" value="1"/>
</dbReference>
<organism evidence="12 13">
    <name type="scientific">Parvularcula mediterranea</name>
    <dbReference type="NCBI Taxonomy" id="2732508"/>
    <lineage>
        <taxon>Bacteria</taxon>
        <taxon>Pseudomonadati</taxon>
        <taxon>Pseudomonadota</taxon>
        <taxon>Alphaproteobacteria</taxon>
        <taxon>Parvularculales</taxon>
        <taxon>Parvularculaceae</taxon>
        <taxon>Parvularcula</taxon>
    </lineage>
</organism>
<evidence type="ECO:0000256" key="7">
    <source>
        <dbReference type="ARBA" id="ARBA00023136"/>
    </source>
</evidence>
<dbReference type="InterPro" id="IPR026579">
    <property type="entry name" value="FtsQ"/>
</dbReference>
<keyword evidence="7 10" id="KW-0472">Membrane</keyword>
<gene>
    <name evidence="12" type="ORF">HK107_01730</name>
</gene>
<keyword evidence="2" id="KW-1003">Cell membrane</keyword>
<proteinExistence type="predicted"/>
<dbReference type="Gene3D" id="3.10.20.310">
    <property type="entry name" value="membrane protein fhac"/>
    <property type="match status" value="1"/>
</dbReference>
<evidence type="ECO:0000256" key="10">
    <source>
        <dbReference type="SAM" id="Phobius"/>
    </source>
</evidence>
<feature type="transmembrane region" description="Helical" evidence="10">
    <location>
        <begin position="50"/>
        <end position="71"/>
    </location>
</feature>
<comment type="caution">
    <text evidence="12">The sequence shown here is derived from an EMBL/GenBank/DDBJ whole genome shotgun (WGS) entry which is preliminary data.</text>
</comment>
<reference evidence="12 13" key="1">
    <citation type="submission" date="2020-05" db="EMBL/GenBank/DDBJ databases">
        <title>Parvularcula mediterraneae sp. nov., isolated from polypropylene straw from shallow seawater of the seashore of Laganas in Zakynthos island, Greece.</title>
        <authorList>
            <person name="Szabo I."/>
            <person name="Al-Omari J."/>
            <person name="Rado J."/>
            <person name="Szerdahelyi G.S."/>
        </authorList>
    </citation>
    <scope>NUCLEOTIDE SEQUENCE [LARGE SCALE GENOMIC DNA]</scope>
    <source>
        <strain evidence="12 13">ZS-1/3</strain>
    </source>
</reference>
<dbReference type="InterPro" id="IPR005548">
    <property type="entry name" value="Cell_div_FtsQ/DivIB_C"/>
</dbReference>
<evidence type="ECO:0000313" key="12">
    <source>
        <dbReference type="EMBL" id="NNU15043.1"/>
    </source>
</evidence>
<comment type="subcellular location">
    <subcellularLocation>
        <location evidence="1">Membrane</location>
    </subcellularLocation>
</comment>
<dbReference type="Pfam" id="PF08478">
    <property type="entry name" value="POTRA_1"/>
    <property type="match status" value="1"/>
</dbReference>
<keyword evidence="8" id="KW-0131">Cell cycle</keyword>
<dbReference type="InterPro" id="IPR013685">
    <property type="entry name" value="POTRA_FtsQ_type"/>
</dbReference>
<evidence type="ECO:0000256" key="9">
    <source>
        <dbReference type="SAM" id="MobiDB-lite"/>
    </source>
</evidence>
<dbReference type="EMBL" id="JABFCX010000002">
    <property type="protein sequence ID" value="NNU15043.1"/>
    <property type="molecule type" value="Genomic_DNA"/>
</dbReference>
<evidence type="ECO:0000256" key="8">
    <source>
        <dbReference type="ARBA" id="ARBA00023306"/>
    </source>
</evidence>
<dbReference type="RefSeq" id="WP_173196197.1">
    <property type="nucleotide sequence ID" value="NZ_JABFCX010000002.1"/>
</dbReference>
<dbReference type="PANTHER" id="PTHR35851">
    <property type="entry name" value="CELL DIVISION PROTEIN FTSQ"/>
    <property type="match status" value="1"/>
</dbReference>
<feature type="region of interest" description="Disordered" evidence="9">
    <location>
        <begin position="1"/>
        <end position="25"/>
    </location>
</feature>
<protein>
    <submittedName>
        <fullName evidence="12">FtsQ-type POTRA domain-containing protein</fullName>
    </submittedName>
</protein>
<evidence type="ECO:0000313" key="13">
    <source>
        <dbReference type="Proteomes" id="UP000536835"/>
    </source>
</evidence>
<dbReference type="PANTHER" id="PTHR35851:SF1">
    <property type="entry name" value="CELL DIVISION PROTEIN FTSQ"/>
    <property type="match status" value="1"/>
</dbReference>
<sequence>MPKVAKKQTRKRPAAKKPAPRRRVSRRQVGALEALGARLDEGGALMATGAIQAAFLGIIAAALLAFLYTVFSGQLQTMPGRLAALPGETAKHLGLNVMRVTIKGGDSLSTREVMAALRDDELGSIIGRSLVTLDPHELREAVEALGPVKHASVTKLLPDTIHISVIERTPRALYENGAGEFFVVDADGVLIRAAEPVQYTELLTISGTEDPSEAMGFLAELRKHPVLYARTAGIEVVGGRRFDIRFRNGFLAKLPEKDVDQALRRLHSLEAGTGTLAETLDYFDLRNPDYAYYKLKGGAEKKP</sequence>
<evidence type="ECO:0000256" key="6">
    <source>
        <dbReference type="ARBA" id="ARBA00022989"/>
    </source>
</evidence>
<keyword evidence="3" id="KW-0997">Cell inner membrane</keyword>
<dbReference type="Pfam" id="PF03799">
    <property type="entry name" value="FtsQ_DivIB_C"/>
    <property type="match status" value="1"/>
</dbReference>
<evidence type="ECO:0000256" key="3">
    <source>
        <dbReference type="ARBA" id="ARBA00022519"/>
    </source>
</evidence>
<dbReference type="Proteomes" id="UP000536835">
    <property type="component" value="Unassembled WGS sequence"/>
</dbReference>
<dbReference type="InterPro" id="IPR034746">
    <property type="entry name" value="POTRA"/>
</dbReference>
<evidence type="ECO:0000256" key="5">
    <source>
        <dbReference type="ARBA" id="ARBA00022692"/>
    </source>
</evidence>
<evidence type="ECO:0000256" key="4">
    <source>
        <dbReference type="ARBA" id="ARBA00022618"/>
    </source>
</evidence>
<evidence type="ECO:0000259" key="11">
    <source>
        <dbReference type="PROSITE" id="PS51779"/>
    </source>
</evidence>
<keyword evidence="5 10" id="KW-0812">Transmembrane</keyword>
<keyword evidence="6 10" id="KW-1133">Transmembrane helix</keyword>
<name>A0A7Y3RJ56_9PROT</name>
<keyword evidence="4" id="KW-0132">Cell division</keyword>
<evidence type="ECO:0000256" key="1">
    <source>
        <dbReference type="ARBA" id="ARBA00004370"/>
    </source>
</evidence>
<dbReference type="AlphaFoldDB" id="A0A7Y3RJ56"/>
<evidence type="ECO:0000256" key="2">
    <source>
        <dbReference type="ARBA" id="ARBA00022475"/>
    </source>
</evidence>
<accession>A0A7Y3RJ56</accession>
<dbReference type="GO" id="GO:0090529">
    <property type="term" value="P:cell septum assembly"/>
    <property type="evidence" value="ECO:0007669"/>
    <property type="project" value="InterPro"/>
</dbReference>